<evidence type="ECO:0000256" key="1">
    <source>
        <dbReference type="SAM" id="MobiDB-lite"/>
    </source>
</evidence>
<dbReference type="GO" id="GO:0004866">
    <property type="term" value="F:endopeptidase inhibitor activity"/>
    <property type="evidence" value="ECO:0007669"/>
    <property type="project" value="InterPro"/>
</dbReference>
<feature type="domain" description="Alpha-2-macroglobulin" evidence="3">
    <location>
        <begin position="1327"/>
        <end position="1415"/>
    </location>
</feature>
<evidence type="ECO:0000313" key="4">
    <source>
        <dbReference type="EMBL" id="KAH7352879.1"/>
    </source>
</evidence>
<feature type="compositionally biased region" description="Low complexity" evidence="1">
    <location>
        <begin position="1"/>
        <end position="16"/>
    </location>
</feature>
<dbReference type="InterPro" id="IPR011625">
    <property type="entry name" value="A2M_N_BRD"/>
</dbReference>
<sequence length="2050" mass="227795">MENPSSSSILAGGTSSPGDVRGFRITLENPTVLEKQLTSSSSSSYVCGAEGGSVEGSQDVHLAPLAPDALSALLSRLPEPADHECTEHMSVGIRSASLVPPSEPGITSSSPFPPPSETRPEQPVDLSNAQNSHGFLEVDQTEIPLTISRFIPDVDLFDDPLTSVSLTFSQPMVPLSSVTDMQVDIASLHISLTPQVDGAWRWLSTQTLQFEAKHRFPFSTAFTLFIARGCKSTVGGTLRFSFLRTFRTSPPRVVHFFHSLLISSARPLSPLFFLCFNQRILQLSVLSHIDLLKEGSPDHGKISGEDLELVDESTAREEWPDVIKDDIKGTWLAFKLKEKLLEKGTRYVLRVPSGCPSAEGSLTSTEEWSDSFSTYGPLVITSSYEYSYGKRRKQWHIGFSNELDHASISKSAFHVSPTIEDFKVTHEESSSSIVLQALISSAANYIVTVDTSIKDIYGQKLDESKATAEYQSTPQGPQGFVSGPGRMVILNPSTRIDPFIPLSVTNFSSLYIQVFQVEVDDYSSTESSSGIHMTCMEYQKNPGKKVYDEVVELQCEIDEPFEYKIPLGSHLQHSEERYGLLLVVAQPTETAWEQCGGTAESYVYRQTVRVWVQCTQLALDVYPDHITRSYTTLVSSLENGAPVDKATVRVGRHTSLTDEYGLTVVEAEHADRQEIISVQKDKDITFLPSVSVRKLDDQIFGWYVFDSRGVYRPTEEVHIKGYLRKLERKKNGGQQPVYAQGRIRYTVHDSRWNKLTMGDIPLNEYGSFFLVFRIQDNANLGDASVALEYVGEQGQESRYCHKVKIQEFRKPEFEVTTSHWGSSVLYTHPSKNSFVIASTSAKYYAGGPLEGARVLWVVQPSQTYYAPPGHPQYIFGSNDAFIPGCWRSSNWRSSPMLYPSYELSGKTDTNGKHEVKIEFGGIEDRPSSISVSATSYITDLNCQVQSATTDFMIHASSVFVGFKLKDTFGKKGEKVMGEVIVCDVNGKPLPGVQVKVSIAGQGKQEKEDDNGLSAYVDASDEQDISLESDEKPMEFSFIPCLGGMYSMAFRVIDSENRYNESRCTCFYVSGGCTSTPLGVVSDFIPKEEAQIIPDKDMYEGGETANLLIQSPFWPAEGLLIMKYFNTNVGDKIRFQMQSNAHILSTYLDPDWIPRIDLQVLLLGSTLFKSSDAVSDTKEILRPAYATAESSINIALSCHRLLVHIAPMRAEEAATPGGTVHVSVKVTEEKSQAPLGNAEISIVMVDEAILHLGAYSLKDPLSSFYPECKDCHSSYHLREYCLMPGFHVRFSMPLIEAQCFANCFLQSARLHTENVNIARVRSNFTPLAAFVPHCKTNGNGIAEVRIDLPDNLTRYRIWAVAATEAQFGLGESSLDVQLPIMIRTSPPRFLNLEDKALISVVLQNQTNISLPLLVGMRKSNAKVEAESVGYSLTLHGSQRVAIPFHVVAAATGTAQFQVVVSTQTEENRPPFSDAAEVSVPIFIPSSSERVAIYGDMDETNTIVQPIKSPMDVFPLYGGLDISTSSTTLQTLTDGLLYLHSYPFDCNEQLASRIIGFLSLWEVMKAFRLKDLPQEELMIKLKTDLKILKDRQLSCGGWSWWTSGNNVKHQPFISLHVACALVMASKYDFLEVDSEMLENALGFCADIEVHLNDDNETNICVKETKSALLAYALYVLALNNKDVGKQASALLQKASMSQLSLEACGWILTALGLSRNKNNNEVKGLIDHVKSKVVETGAYAHFTTSYHDDGMSVMLHSNCRTDAILLEALLVNEASSPLCVKLAKGLQSQRRGGRWNSTQENCFVLSALNRFFVLYEKEEPNFTANVWMGEKWIMSLTCLGRSIETKQVKVPMVALLSETSSEGMTQLLLQKKGEGRLYFRIGLEYTPRLLQQRAVSYGFSITRIYEGVRSPLHAVYDANTQTWELAAGEKVKVTLSLGTNCVRHHVALVDYLPAGCEPINPALEALSAAGKESSPCCVPWVRSWVRSWVDHVNMRDERIEAFCTVLRPGRYEYSYEMRATCRGMFIIPSSRVEEMYNPENFGRSASERCRIS</sequence>
<dbReference type="InterPro" id="IPR041246">
    <property type="entry name" value="Bact_MG10"/>
</dbReference>
<dbReference type="InterPro" id="IPR001599">
    <property type="entry name" value="Macroglobln_a2"/>
</dbReference>
<dbReference type="Pfam" id="PF17973">
    <property type="entry name" value="bMG10"/>
    <property type="match status" value="1"/>
</dbReference>
<dbReference type="SMART" id="SM01360">
    <property type="entry name" value="A2M"/>
    <property type="match status" value="1"/>
</dbReference>
<evidence type="ECO:0000259" key="3">
    <source>
        <dbReference type="SMART" id="SM01360"/>
    </source>
</evidence>
<dbReference type="EMBL" id="CM035424">
    <property type="protein sequence ID" value="KAH7352879.1"/>
    <property type="molecule type" value="Genomic_DNA"/>
</dbReference>
<dbReference type="Pfam" id="PF00207">
    <property type="entry name" value="A2M"/>
    <property type="match status" value="1"/>
</dbReference>
<dbReference type="Gene3D" id="2.60.40.3710">
    <property type="match status" value="1"/>
</dbReference>
<proteinExistence type="predicted"/>
<dbReference type="OrthoDB" id="1904927at2759"/>
<keyword evidence="5" id="KW-1185">Reference proteome</keyword>
<dbReference type="InterPro" id="IPR008930">
    <property type="entry name" value="Terpenoid_cyclase/PrenylTrfase"/>
</dbReference>
<evidence type="ECO:0000313" key="5">
    <source>
        <dbReference type="Proteomes" id="UP000825935"/>
    </source>
</evidence>
<dbReference type="Gene3D" id="1.50.10.20">
    <property type="match status" value="1"/>
</dbReference>
<dbReference type="Gene3D" id="2.60.40.1930">
    <property type="match status" value="1"/>
</dbReference>
<gene>
    <name evidence="4" type="ORF">KP509_19G068600</name>
</gene>
<dbReference type="PANTHER" id="PTHR40094">
    <property type="entry name" value="ALPHA-2-MACROGLOBULIN HOMOLOG"/>
    <property type="match status" value="1"/>
</dbReference>
<dbReference type="Proteomes" id="UP000825935">
    <property type="component" value="Chromosome 19"/>
</dbReference>
<dbReference type="SUPFAM" id="SSF48239">
    <property type="entry name" value="Terpenoid cyclases/Protein prenyltransferases"/>
    <property type="match status" value="1"/>
</dbReference>
<dbReference type="PANTHER" id="PTHR40094:SF1">
    <property type="entry name" value="UBIQUITIN DOMAIN-CONTAINING PROTEIN"/>
    <property type="match status" value="1"/>
</dbReference>
<dbReference type="InterPro" id="IPR051802">
    <property type="entry name" value="YfhM-like"/>
</dbReference>
<reference evidence="4" key="1">
    <citation type="submission" date="2021-08" db="EMBL/GenBank/DDBJ databases">
        <title>WGS assembly of Ceratopteris richardii.</title>
        <authorList>
            <person name="Marchant D.B."/>
            <person name="Chen G."/>
            <person name="Jenkins J."/>
            <person name="Shu S."/>
            <person name="Leebens-Mack J."/>
            <person name="Grimwood J."/>
            <person name="Schmutz J."/>
            <person name="Soltis P."/>
            <person name="Soltis D."/>
            <person name="Chen Z.-H."/>
        </authorList>
    </citation>
    <scope>NUCLEOTIDE SEQUENCE</scope>
    <source>
        <strain evidence="4">Whitten #5841</strain>
        <tissue evidence="4">Leaf</tissue>
    </source>
</reference>
<name>A0A8T2SM12_CERRI</name>
<feature type="region of interest" description="Disordered" evidence="1">
    <location>
        <begin position="1"/>
        <end position="23"/>
    </location>
</feature>
<evidence type="ECO:0000259" key="2">
    <source>
        <dbReference type="SMART" id="SM01359"/>
    </source>
</evidence>
<organism evidence="4 5">
    <name type="scientific">Ceratopteris richardii</name>
    <name type="common">Triangle waterfern</name>
    <dbReference type="NCBI Taxonomy" id="49495"/>
    <lineage>
        <taxon>Eukaryota</taxon>
        <taxon>Viridiplantae</taxon>
        <taxon>Streptophyta</taxon>
        <taxon>Embryophyta</taxon>
        <taxon>Tracheophyta</taxon>
        <taxon>Polypodiopsida</taxon>
        <taxon>Polypodiidae</taxon>
        <taxon>Polypodiales</taxon>
        <taxon>Pteridineae</taxon>
        <taxon>Pteridaceae</taxon>
        <taxon>Parkerioideae</taxon>
        <taxon>Ceratopteris</taxon>
    </lineage>
</organism>
<dbReference type="Pfam" id="PF07703">
    <property type="entry name" value="A2M_BRD"/>
    <property type="match status" value="1"/>
</dbReference>
<feature type="region of interest" description="Disordered" evidence="1">
    <location>
        <begin position="96"/>
        <end position="128"/>
    </location>
</feature>
<protein>
    <submittedName>
        <fullName evidence="4">Uncharacterized protein</fullName>
    </submittedName>
</protein>
<dbReference type="SMART" id="SM01359">
    <property type="entry name" value="A2M_N_2"/>
    <property type="match status" value="1"/>
</dbReference>
<accession>A0A8T2SM12</accession>
<comment type="caution">
    <text evidence="4">The sequence shown here is derived from an EMBL/GenBank/DDBJ whole genome shotgun (WGS) entry which is preliminary data.</text>
</comment>
<feature type="domain" description="Alpha-2-macroglobulin bait region" evidence="2">
    <location>
        <begin position="1089"/>
        <end position="1251"/>
    </location>
</feature>